<organism evidence="1 2">
    <name type="scientific">Winogradskyella immobilis</name>
    <dbReference type="NCBI Taxonomy" id="2816852"/>
    <lineage>
        <taxon>Bacteria</taxon>
        <taxon>Pseudomonadati</taxon>
        <taxon>Bacteroidota</taxon>
        <taxon>Flavobacteriia</taxon>
        <taxon>Flavobacteriales</taxon>
        <taxon>Flavobacteriaceae</taxon>
        <taxon>Winogradskyella</taxon>
    </lineage>
</organism>
<accession>A0ABS8EQS8</accession>
<dbReference type="InterPro" id="IPR046171">
    <property type="entry name" value="DUF6173"/>
</dbReference>
<dbReference type="Pfam" id="PF19670">
    <property type="entry name" value="DUF6173"/>
    <property type="match status" value="1"/>
</dbReference>
<gene>
    <name evidence="1" type="ORF">J1C55_13365</name>
</gene>
<proteinExistence type="predicted"/>
<dbReference type="RefSeq" id="WP_227478080.1">
    <property type="nucleotide sequence ID" value="NZ_JAFMPT010000030.1"/>
</dbReference>
<keyword evidence="2" id="KW-1185">Reference proteome</keyword>
<evidence type="ECO:0000313" key="1">
    <source>
        <dbReference type="EMBL" id="MCC1485588.1"/>
    </source>
</evidence>
<dbReference type="Proteomes" id="UP000778797">
    <property type="component" value="Unassembled WGS sequence"/>
</dbReference>
<reference evidence="2" key="1">
    <citation type="submission" date="2021-03" db="EMBL/GenBank/DDBJ databases">
        <title>Genome of Cognatishimia sp. F0-27.</title>
        <authorList>
            <person name="Ping X."/>
        </authorList>
    </citation>
    <scope>NUCLEOTIDE SEQUENCE [LARGE SCALE GENOMIC DNA]</scope>
    <source>
        <strain evidence="2">E313</strain>
    </source>
</reference>
<reference evidence="2" key="2">
    <citation type="submission" date="2023-07" db="EMBL/GenBank/DDBJ databases">
        <title>Genome of Winogradskyella sp. E313.</title>
        <authorList>
            <person name="Zhou Y."/>
        </authorList>
    </citation>
    <scope>NUCLEOTIDE SEQUENCE [LARGE SCALE GENOMIC DNA]</scope>
    <source>
        <strain evidence="2">E313</strain>
    </source>
</reference>
<evidence type="ECO:0000313" key="2">
    <source>
        <dbReference type="Proteomes" id="UP000778797"/>
    </source>
</evidence>
<comment type="caution">
    <text evidence="1">The sequence shown here is derived from an EMBL/GenBank/DDBJ whole genome shotgun (WGS) entry which is preliminary data.</text>
</comment>
<name>A0ABS8EQS8_9FLAO</name>
<dbReference type="EMBL" id="JAFMPT010000030">
    <property type="protein sequence ID" value="MCC1485588.1"/>
    <property type="molecule type" value="Genomic_DNA"/>
</dbReference>
<protein>
    <submittedName>
        <fullName evidence="1">Uncharacterized protein</fullName>
    </submittedName>
</protein>
<sequence>MSLDNITQFNFPKIEPMIPNFPIINKDEPYLAGAYYERLAKYIIDFEKDLTDSEEVGAKLVSFGESIIIHVEDLGYWNPRLICFYGTDSKGQKVQLIQHVNQISILLIKLKRIPERTRIGYKLSQELDELKNKEE</sequence>